<reference evidence="2 3" key="1">
    <citation type="submission" date="2018-04" db="EMBL/GenBank/DDBJ databases">
        <title>Novel Campyloabacter and Helicobacter Species and Strains.</title>
        <authorList>
            <person name="Mannion A.J."/>
            <person name="Shen Z."/>
            <person name="Fox J.G."/>
        </authorList>
    </citation>
    <scope>NUCLEOTIDE SEQUENCE [LARGE SCALE GENOMIC DNA]</scope>
    <source>
        <strain evidence="2 3">MIT 17-337</strain>
    </source>
</reference>
<dbReference type="RefSeq" id="WP_115544001.1">
    <property type="nucleotide sequence ID" value="NZ_NXLQ01000112.1"/>
</dbReference>
<dbReference type="InterPro" id="IPR002921">
    <property type="entry name" value="Fungal_lipase-type"/>
</dbReference>
<feature type="domain" description="Fungal lipase-type" evidence="1">
    <location>
        <begin position="161"/>
        <end position="268"/>
    </location>
</feature>
<comment type="caution">
    <text evidence="2">The sequence shown here is derived from an EMBL/GenBank/DDBJ whole genome shotgun (WGS) entry which is preliminary data.</text>
</comment>
<dbReference type="Proteomes" id="UP000256379">
    <property type="component" value="Unassembled WGS sequence"/>
</dbReference>
<dbReference type="Gene3D" id="3.40.50.1820">
    <property type="entry name" value="alpha/beta hydrolase"/>
    <property type="match status" value="1"/>
</dbReference>
<evidence type="ECO:0000313" key="2">
    <source>
        <dbReference type="EMBL" id="RDU59870.1"/>
    </source>
</evidence>
<organism evidence="2 3">
    <name type="scientific">Helicobacter didelphidarum</name>
    <dbReference type="NCBI Taxonomy" id="2040648"/>
    <lineage>
        <taxon>Bacteria</taxon>
        <taxon>Pseudomonadati</taxon>
        <taxon>Campylobacterota</taxon>
        <taxon>Epsilonproteobacteria</taxon>
        <taxon>Campylobacterales</taxon>
        <taxon>Helicobacteraceae</taxon>
        <taxon>Helicobacter</taxon>
    </lineage>
</organism>
<dbReference type="SUPFAM" id="SSF53474">
    <property type="entry name" value="alpha/beta-Hydrolases"/>
    <property type="match status" value="1"/>
</dbReference>
<dbReference type="Pfam" id="PF01764">
    <property type="entry name" value="Lipase_3"/>
    <property type="match status" value="1"/>
</dbReference>
<proteinExistence type="predicted"/>
<accession>A0A3D8I3X4</accession>
<evidence type="ECO:0000259" key="1">
    <source>
        <dbReference type="Pfam" id="PF01764"/>
    </source>
</evidence>
<dbReference type="EMBL" id="NXLQ01000112">
    <property type="protein sequence ID" value="RDU59870.1"/>
    <property type="molecule type" value="Genomic_DNA"/>
</dbReference>
<dbReference type="AlphaFoldDB" id="A0A3D8I3X4"/>
<keyword evidence="3" id="KW-1185">Reference proteome</keyword>
<sequence>MDNKVLIKKLRDNAELAWVSYGYFHLLKDNKGIPRKRYALDEQGNKITDNSYLRGYKEIEVTFADILNIKLNGQEVLINQTASNKFLSNISNKFDDTFNFDKLDGDFSPLQAKRFFERYKLVEHCPNTSSGFSATLFEDLGEIDKSTGERKEVPKDSKYILAFRGTEMGSDKIKAMLKDFYEDFLLGTNQIPEQYFDLIHFVETEIKPRIYDTSSQSYPKMMIVGHSLGGFLAQMCALSYDELVNEVYTYNAPGIFNDETKKIWDDIKTNAFAIFLYLYGTKKSAEYITSLFQSKTNIKPYAMLDIGKDKELYCGMLEMNNELLKRIKSYQTNSRGLLEIIDRGDSATQKLKNTIPYFLRIDQEAITLEESKYTYIRKVFSPNSMREYAKQLYNTLQDKIKIYQGKTFYVYYAYAFSHTTTQAQIS</sequence>
<evidence type="ECO:0000313" key="3">
    <source>
        <dbReference type="Proteomes" id="UP000256379"/>
    </source>
</evidence>
<name>A0A3D8I3X4_9HELI</name>
<dbReference type="GO" id="GO:0006629">
    <property type="term" value="P:lipid metabolic process"/>
    <property type="evidence" value="ECO:0007669"/>
    <property type="project" value="InterPro"/>
</dbReference>
<dbReference type="InterPro" id="IPR029058">
    <property type="entry name" value="AB_hydrolase_fold"/>
</dbReference>
<protein>
    <recommendedName>
        <fullName evidence="1">Fungal lipase-type domain-containing protein</fullName>
    </recommendedName>
</protein>
<dbReference type="OrthoDB" id="5322172at2"/>
<feature type="non-terminal residue" evidence="2">
    <location>
        <position position="426"/>
    </location>
</feature>
<gene>
    <name evidence="2" type="ORF">CQA53_11210</name>
</gene>